<dbReference type="GO" id="GO:0005829">
    <property type="term" value="C:cytosol"/>
    <property type="evidence" value="ECO:0007669"/>
    <property type="project" value="TreeGrafter"/>
</dbReference>
<keyword evidence="5 10" id="KW-0547">Nucleotide-binding</keyword>
<feature type="binding site" evidence="10">
    <location>
        <begin position="13"/>
        <end position="21"/>
    </location>
    <ligand>
        <name>ATP</name>
        <dbReference type="ChEBI" id="CHEBI:30616"/>
    </ligand>
</feature>
<comment type="subcellular location">
    <subcellularLocation>
        <location evidence="1 10">Cytoplasm</location>
    </subcellularLocation>
</comment>
<dbReference type="PANTHER" id="PTHR21299">
    <property type="entry name" value="CYTIDYLATE KINASE/PANTOATE-BETA-ALANINE LIGASE"/>
    <property type="match status" value="1"/>
</dbReference>
<evidence type="ECO:0000256" key="3">
    <source>
        <dbReference type="ARBA" id="ARBA00022490"/>
    </source>
</evidence>
<evidence type="ECO:0000256" key="2">
    <source>
        <dbReference type="ARBA" id="ARBA00009427"/>
    </source>
</evidence>
<evidence type="ECO:0000256" key="6">
    <source>
        <dbReference type="ARBA" id="ARBA00022777"/>
    </source>
</evidence>
<dbReference type="NCBIfam" id="TIGR00017">
    <property type="entry name" value="cmk"/>
    <property type="match status" value="1"/>
</dbReference>
<dbReference type="HAMAP" id="MF_00238">
    <property type="entry name" value="Cytidyl_kinase_type1"/>
    <property type="match status" value="1"/>
</dbReference>
<evidence type="ECO:0000256" key="5">
    <source>
        <dbReference type="ARBA" id="ARBA00022741"/>
    </source>
</evidence>
<dbReference type="GO" id="GO:0006220">
    <property type="term" value="P:pyrimidine nucleotide metabolic process"/>
    <property type="evidence" value="ECO:0007669"/>
    <property type="project" value="UniProtKB-UniRule"/>
</dbReference>
<dbReference type="EC" id="2.7.4.25" evidence="10"/>
<evidence type="ECO:0000259" key="11">
    <source>
        <dbReference type="Pfam" id="PF02224"/>
    </source>
</evidence>
<keyword evidence="3 10" id="KW-0963">Cytoplasm</keyword>
<dbReference type="Pfam" id="PF02224">
    <property type="entry name" value="Cytidylate_kin"/>
    <property type="match status" value="1"/>
</dbReference>
<dbReference type="InterPro" id="IPR011994">
    <property type="entry name" value="Cytidylate_kinase_dom"/>
</dbReference>
<comment type="catalytic activity">
    <reaction evidence="8 10">
        <text>dCMP + ATP = dCDP + ADP</text>
        <dbReference type="Rhea" id="RHEA:25094"/>
        <dbReference type="ChEBI" id="CHEBI:30616"/>
        <dbReference type="ChEBI" id="CHEBI:57566"/>
        <dbReference type="ChEBI" id="CHEBI:58593"/>
        <dbReference type="ChEBI" id="CHEBI:456216"/>
        <dbReference type="EC" id="2.7.4.25"/>
    </reaction>
</comment>
<keyword evidence="6 10" id="KW-0418">Kinase</keyword>
<evidence type="ECO:0000256" key="9">
    <source>
        <dbReference type="ARBA" id="ARBA00048478"/>
    </source>
</evidence>
<comment type="catalytic activity">
    <reaction evidence="9 10">
        <text>CMP + ATP = CDP + ADP</text>
        <dbReference type="Rhea" id="RHEA:11600"/>
        <dbReference type="ChEBI" id="CHEBI:30616"/>
        <dbReference type="ChEBI" id="CHEBI:58069"/>
        <dbReference type="ChEBI" id="CHEBI:60377"/>
        <dbReference type="ChEBI" id="CHEBI:456216"/>
        <dbReference type="EC" id="2.7.4.25"/>
    </reaction>
</comment>
<name>A0A370H1G5_9COXI</name>
<evidence type="ECO:0000313" key="13">
    <source>
        <dbReference type="Proteomes" id="UP000254720"/>
    </source>
</evidence>
<dbReference type="FunFam" id="3.40.50.300:FF:000262">
    <property type="entry name" value="Cytidylate kinase"/>
    <property type="match status" value="1"/>
</dbReference>
<dbReference type="Proteomes" id="UP000254720">
    <property type="component" value="Unassembled WGS sequence"/>
</dbReference>
<dbReference type="SUPFAM" id="SSF52540">
    <property type="entry name" value="P-loop containing nucleoside triphosphate hydrolases"/>
    <property type="match status" value="1"/>
</dbReference>
<dbReference type="PANTHER" id="PTHR21299:SF2">
    <property type="entry name" value="CYTIDYLATE KINASE"/>
    <property type="match status" value="1"/>
</dbReference>
<dbReference type="GO" id="GO:0005524">
    <property type="term" value="F:ATP binding"/>
    <property type="evidence" value="ECO:0007669"/>
    <property type="project" value="UniProtKB-UniRule"/>
</dbReference>
<comment type="caution">
    <text evidence="12">The sequence shown here is derived from an EMBL/GenBank/DDBJ whole genome shotgun (WGS) entry which is preliminary data.</text>
</comment>
<dbReference type="RefSeq" id="WP_114833355.1">
    <property type="nucleotide sequence ID" value="NZ_LR699114.1"/>
</dbReference>
<proteinExistence type="inferred from homology"/>
<sequence>MIHQKEPVITIDGASGTGKGTVSQLLAKRLGWKFLDSGALYRVLALAAQKHSVALDNEKALEVLAEHLDVQFIAQESTASQIILEGEDVTETIRTEKMGNAASIVAALSGVRAALLSRQRAFREAPGLVADGRDMGTVVFPDAELKIFLTASPEERALRRYNQLKERGISVTLGDLIEELRERDKRDKERAVAPLKPAEDAISVNTDHLSIEQVVERILFEIKQKKAFPATLTPAIEFAGTWIAE</sequence>
<gene>
    <name evidence="10" type="primary">cmk</name>
    <name evidence="12" type="ORF">C8D86_101128</name>
</gene>
<dbReference type="InterPro" id="IPR027417">
    <property type="entry name" value="P-loop_NTPase"/>
</dbReference>
<comment type="similarity">
    <text evidence="2 10">Belongs to the cytidylate kinase family. Type 1 subfamily.</text>
</comment>
<keyword evidence="13" id="KW-1185">Reference proteome</keyword>
<protein>
    <recommendedName>
        <fullName evidence="10">Cytidylate kinase</fullName>
        <shortName evidence="10">CK</shortName>
        <ecNumber evidence="10">2.7.4.25</ecNumber>
    </recommendedName>
    <alternativeName>
        <fullName evidence="10">Cytidine monophosphate kinase</fullName>
        <shortName evidence="10">CMP kinase</shortName>
    </alternativeName>
</protein>
<accession>A0A370H1G5</accession>
<organism evidence="12 13">
    <name type="scientific">Aquicella lusitana</name>
    <dbReference type="NCBI Taxonomy" id="254246"/>
    <lineage>
        <taxon>Bacteria</taxon>
        <taxon>Pseudomonadati</taxon>
        <taxon>Pseudomonadota</taxon>
        <taxon>Gammaproteobacteria</taxon>
        <taxon>Legionellales</taxon>
        <taxon>Coxiellaceae</taxon>
        <taxon>Aquicella</taxon>
    </lineage>
</organism>
<dbReference type="OrthoDB" id="9807434at2"/>
<evidence type="ECO:0000256" key="1">
    <source>
        <dbReference type="ARBA" id="ARBA00004496"/>
    </source>
</evidence>
<dbReference type="InterPro" id="IPR003136">
    <property type="entry name" value="Cytidylate_kin"/>
</dbReference>
<dbReference type="GO" id="GO:0036430">
    <property type="term" value="F:CMP kinase activity"/>
    <property type="evidence" value="ECO:0007669"/>
    <property type="project" value="RHEA"/>
</dbReference>
<dbReference type="Gene3D" id="3.40.50.300">
    <property type="entry name" value="P-loop containing nucleotide triphosphate hydrolases"/>
    <property type="match status" value="1"/>
</dbReference>
<dbReference type="GO" id="GO:0036431">
    <property type="term" value="F:dCMP kinase activity"/>
    <property type="evidence" value="ECO:0007669"/>
    <property type="project" value="InterPro"/>
</dbReference>
<evidence type="ECO:0000256" key="4">
    <source>
        <dbReference type="ARBA" id="ARBA00022679"/>
    </source>
</evidence>
<evidence type="ECO:0000313" key="12">
    <source>
        <dbReference type="EMBL" id="RDI48845.1"/>
    </source>
</evidence>
<dbReference type="CDD" id="cd02020">
    <property type="entry name" value="CMPK"/>
    <property type="match status" value="1"/>
</dbReference>
<dbReference type="EMBL" id="QQAX01000001">
    <property type="protein sequence ID" value="RDI48845.1"/>
    <property type="molecule type" value="Genomic_DNA"/>
</dbReference>
<evidence type="ECO:0000256" key="8">
    <source>
        <dbReference type="ARBA" id="ARBA00047615"/>
    </source>
</evidence>
<dbReference type="GO" id="GO:0015949">
    <property type="term" value="P:nucleobase-containing small molecule interconversion"/>
    <property type="evidence" value="ECO:0007669"/>
    <property type="project" value="TreeGrafter"/>
</dbReference>
<dbReference type="AlphaFoldDB" id="A0A370H1G5"/>
<evidence type="ECO:0000256" key="7">
    <source>
        <dbReference type="ARBA" id="ARBA00022840"/>
    </source>
</evidence>
<keyword evidence="4 10" id="KW-0808">Transferase</keyword>
<evidence type="ECO:0000256" key="10">
    <source>
        <dbReference type="HAMAP-Rule" id="MF_00238"/>
    </source>
</evidence>
<reference evidence="12 13" key="1">
    <citation type="submission" date="2018-07" db="EMBL/GenBank/DDBJ databases">
        <title>Genomic Encyclopedia of Type Strains, Phase IV (KMG-IV): sequencing the most valuable type-strain genomes for metagenomic binning, comparative biology and taxonomic classification.</title>
        <authorList>
            <person name="Goeker M."/>
        </authorList>
    </citation>
    <scope>NUCLEOTIDE SEQUENCE [LARGE SCALE GENOMIC DNA]</scope>
    <source>
        <strain evidence="12 13">DSM 16500</strain>
    </source>
</reference>
<feature type="domain" description="Cytidylate kinase" evidence="11">
    <location>
        <begin position="9"/>
        <end position="223"/>
    </location>
</feature>
<keyword evidence="7 10" id="KW-0067">ATP-binding</keyword>